<dbReference type="FunFam" id="2.160.20.10:FF:000049">
    <property type="entry name" value="Putative exo-beta-1,3-glucanase"/>
    <property type="match status" value="2"/>
</dbReference>
<dbReference type="Gene3D" id="2.160.20.10">
    <property type="entry name" value="Single-stranded right-handed beta-helix, Pectin lyase-like"/>
    <property type="match status" value="2"/>
</dbReference>
<dbReference type="PANTHER" id="PTHR33928:SF2">
    <property type="entry name" value="PECTATE LYASE SUPERFAMILY PROTEIN DOMAIN-CONTAINING PROTEIN-RELATED"/>
    <property type="match status" value="1"/>
</dbReference>
<feature type="signal peptide" evidence="1">
    <location>
        <begin position="1"/>
        <end position="20"/>
    </location>
</feature>
<evidence type="ECO:0000259" key="2">
    <source>
        <dbReference type="Pfam" id="PF12708"/>
    </source>
</evidence>
<gene>
    <name evidence="3" type="ORF">KHLLAP_LOCUS12285</name>
</gene>
<dbReference type="GO" id="GO:0004650">
    <property type="term" value="F:polygalacturonase activity"/>
    <property type="evidence" value="ECO:0007669"/>
    <property type="project" value="InterPro"/>
</dbReference>
<dbReference type="InterPro" id="IPR024535">
    <property type="entry name" value="RHGA/B-epi-like_pectate_lyase"/>
</dbReference>
<name>A0AAI8VVG1_9PEZI</name>
<dbReference type="PANTHER" id="PTHR33928">
    <property type="entry name" value="POLYGALACTURONASE QRT3"/>
    <property type="match status" value="1"/>
</dbReference>
<dbReference type="InterPro" id="IPR012334">
    <property type="entry name" value="Pectin_lyas_fold"/>
</dbReference>
<comment type="caution">
    <text evidence="3">The sequence shown here is derived from an EMBL/GenBank/DDBJ whole genome shotgun (WGS) entry which is preliminary data.</text>
</comment>
<organism evidence="3 4">
    <name type="scientific">Anthostomella pinea</name>
    <dbReference type="NCBI Taxonomy" id="933095"/>
    <lineage>
        <taxon>Eukaryota</taxon>
        <taxon>Fungi</taxon>
        <taxon>Dikarya</taxon>
        <taxon>Ascomycota</taxon>
        <taxon>Pezizomycotina</taxon>
        <taxon>Sordariomycetes</taxon>
        <taxon>Xylariomycetidae</taxon>
        <taxon>Xylariales</taxon>
        <taxon>Xylariaceae</taxon>
        <taxon>Anthostomella</taxon>
    </lineage>
</organism>
<keyword evidence="1" id="KW-0732">Signal</keyword>
<dbReference type="InterPro" id="IPR039279">
    <property type="entry name" value="QRT3-like"/>
</dbReference>
<reference evidence="3" key="1">
    <citation type="submission" date="2023-10" db="EMBL/GenBank/DDBJ databases">
        <authorList>
            <person name="Hackl T."/>
        </authorList>
    </citation>
    <scope>NUCLEOTIDE SEQUENCE</scope>
</reference>
<feature type="chain" id="PRO_5042533162" evidence="1">
    <location>
        <begin position="21"/>
        <end position="825"/>
    </location>
</feature>
<dbReference type="SUPFAM" id="SSF51126">
    <property type="entry name" value="Pectin lyase-like"/>
    <property type="match status" value="2"/>
</dbReference>
<accession>A0AAI8VVG1</accession>
<sequence length="825" mass="87875">MRFSWPLTACVLLNPGLASATPEFSALGALLDLISSVLEKSSPATSLTPTNPSTYWYESISHNGISPVAPNGTTWPVFRDVKATYGAWGDGEHDDTEALQNAINAGNSYANRSSNSLGTTGQPAVVYLPKGEYLVESPIQFFVGMILMGDPTDPPTIKASANFSGDYMIYAKDPSQDSTTNFFVGMKNVVIDSQAFDKDKNLTLVDWSVSQACQLANVRFDMPYDSTGHVGIDMPQGGSALIMEDLYFHGGRTGLILNNQQYHLKGLTFDGCTTGILVQHLFMGHCQACSFSLCGIGVDTSSPTSGVESLGTFILTDAIADNTGALVNTAATNGSFGSLVLENVRVDEATVSSTVTADGEVVLKGSVAQDHAWVRGNSYSPSGPGSGVLRVPGTMYQTKRSASLVDDAGSFHRFAPPTYAGYDVSQFVNVKDVADHPVAGDGKADDTAGLQAIIDRYAGDKIVFFPYGIYLVTDTLKFPPGSRVFGEAWAAISATGDRFINAGEPIPMIKVGEPGDVGVAQFSDLLFTVEDVLPGCTLLEVNMAGTHPGDVGFWNTHFRVGGAADSQTQKKCGAGVTTDPGDCKAAFMMAHFTDSSSSYVDNMWGEHPLPFPSVNVANMECLTDKQPAWTADHDLDGSGNNATNPQYVSVGRGVLIESTKPSWFVGLGSEHNTLYEVNIHDASNVFIGFQQSETPYWQGTNSTQLAPAPWAPLALPSDPDFSWCAGDEAQCRMSLYQTITKSTNLSLYAGGFWTFFNANEACEDACQDDAVRIDGDASTGVYYFGIGVNNVRNMVVRAGEALVEAVDNEGGWKANVAAYLANIGS</sequence>
<evidence type="ECO:0000313" key="3">
    <source>
        <dbReference type="EMBL" id="CAJ2511817.1"/>
    </source>
</evidence>
<evidence type="ECO:0000256" key="1">
    <source>
        <dbReference type="SAM" id="SignalP"/>
    </source>
</evidence>
<feature type="domain" description="Rhamnogalacturonase A/B/Epimerase-like pectate lyase" evidence="2">
    <location>
        <begin position="428"/>
        <end position="491"/>
    </location>
</feature>
<dbReference type="InterPro" id="IPR011050">
    <property type="entry name" value="Pectin_lyase_fold/virulence"/>
</dbReference>
<evidence type="ECO:0000313" key="4">
    <source>
        <dbReference type="Proteomes" id="UP001295740"/>
    </source>
</evidence>
<dbReference type="CDD" id="cd23668">
    <property type="entry name" value="GH55_beta13glucanase-like"/>
    <property type="match status" value="1"/>
</dbReference>
<dbReference type="Proteomes" id="UP001295740">
    <property type="component" value="Unassembled WGS sequence"/>
</dbReference>
<feature type="domain" description="Rhamnogalacturonase A/B/Epimerase-like pectate lyase" evidence="2">
    <location>
        <begin position="78"/>
        <end position="299"/>
    </location>
</feature>
<dbReference type="AlphaFoldDB" id="A0AAI8VVG1"/>
<dbReference type="Pfam" id="PF12708">
    <property type="entry name" value="Pect-lyase_RHGA_epim"/>
    <property type="match status" value="2"/>
</dbReference>
<proteinExistence type="predicted"/>
<protein>
    <submittedName>
        <fullName evidence="3">Uu.00g074420.m01.CDS01</fullName>
    </submittedName>
</protein>
<keyword evidence="4" id="KW-1185">Reference proteome</keyword>
<dbReference type="EMBL" id="CAUWAG010000018">
    <property type="protein sequence ID" value="CAJ2511817.1"/>
    <property type="molecule type" value="Genomic_DNA"/>
</dbReference>